<evidence type="ECO:0000313" key="1">
    <source>
        <dbReference type="EnsemblPlants" id="OB03G35350.1"/>
    </source>
</evidence>
<reference evidence="1" key="2">
    <citation type="submission" date="2013-04" db="UniProtKB">
        <authorList>
            <consortium name="EnsemblPlants"/>
        </authorList>
    </citation>
    <scope>IDENTIFICATION</scope>
</reference>
<accession>J3LR59</accession>
<dbReference type="Gramene" id="OB03G35350.1">
    <property type="protein sequence ID" value="OB03G35350.1"/>
    <property type="gene ID" value="OB03G35350"/>
</dbReference>
<sequence length="57" mass="6703">AWSSLWCSRCRTTRQVSSQAILLEYLQAKCLSKQKIRHLVLNLHSNIVVNWMTKPFD</sequence>
<dbReference type="Proteomes" id="UP000006038">
    <property type="component" value="Chromosome 3"/>
</dbReference>
<evidence type="ECO:0000313" key="2">
    <source>
        <dbReference type="Proteomes" id="UP000006038"/>
    </source>
</evidence>
<reference evidence="1" key="1">
    <citation type="journal article" date="2013" name="Nat. Commun.">
        <title>Whole-genome sequencing of Oryza brachyantha reveals mechanisms underlying Oryza genome evolution.</title>
        <authorList>
            <person name="Chen J."/>
            <person name="Huang Q."/>
            <person name="Gao D."/>
            <person name="Wang J."/>
            <person name="Lang Y."/>
            <person name="Liu T."/>
            <person name="Li B."/>
            <person name="Bai Z."/>
            <person name="Luis Goicoechea J."/>
            <person name="Liang C."/>
            <person name="Chen C."/>
            <person name="Zhang W."/>
            <person name="Sun S."/>
            <person name="Liao Y."/>
            <person name="Zhang X."/>
            <person name="Yang L."/>
            <person name="Song C."/>
            <person name="Wang M."/>
            <person name="Shi J."/>
            <person name="Liu G."/>
            <person name="Liu J."/>
            <person name="Zhou H."/>
            <person name="Zhou W."/>
            <person name="Yu Q."/>
            <person name="An N."/>
            <person name="Chen Y."/>
            <person name="Cai Q."/>
            <person name="Wang B."/>
            <person name="Liu B."/>
            <person name="Min J."/>
            <person name="Huang Y."/>
            <person name="Wu H."/>
            <person name="Li Z."/>
            <person name="Zhang Y."/>
            <person name="Yin Y."/>
            <person name="Song W."/>
            <person name="Jiang J."/>
            <person name="Jackson S.A."/>
            <person name="Wing R.A."/>
            <person name="Wang J."/>
            <person name="Chen M."/>
        </authorList>
    </citation>
    <scope>NUCLEOTIDE SEQUENCE [LARGE SCALE GENOMIC DNA]</scope>
    <source>
        <strain evidence="1">cv. IRGC 101232</strain>
    </source>
</reference>
<dbReference type="HOGENOM" id="CLU_3002662_0_0_1"/>
<keyword evidence="2" id="KW-1185">Reference proteome</keyword>
<dbReference type="AlphaFoldDB" id="J3LR59"/>
<dbReference type="EnsemblPlants" id="OB03G35350.1">
    <property type="protein sequence ID" value="OB03G35350.1"/>
    <property type="gene ID" value="OB03G35350"/>
</dbReference>
<organism evidence="1">
    <name type="scientific">Oryza brachyantha</name>
    <name type="common">malo sina</name>
    <dbReference type="NCBI Taxonomy" id="4533"/>
    <lineage>
        <taxon>Eukaryota</taxon>
        <taxon>Viridiplantae</taxon>
        <taxon>Streptophyta</taxon>
        <taxon>Embryophyta</taxon>
        <taxon>Tracheophyta</taxon>
        <taxon>Spermatophyta</taxon>
        <taxon>Magnoliopsida</taxon>
        <taxon>Liliopsida</taxon>
        <taxon>Poales</taxon>
        <taxon>Poaceae</taxon>
        <taxon>BOP clade</taxon>
        <taxon>Oryzoideae</taxon>
        <taxon>Oryzeae</taxon>
        <taxon>Oryzinae</taxon>
        <taxon>Oryza</taxon>
    </lineage>
</organism>
<proteinExistence type="predicted"/>
<name>J3LR59_ORYBR</name>
<protein>
    <submittedName>
        <fullName evidence="1">Uncharacterized protein</fullName>
    </submittedName>
</protein>